<organism evidence="2">
    <name type="scientific">Cladocopium goreaui</name>
    <dbReference type="NCBI Taxonomy" id="2562237"/>
    <lineage>
        <taxon>Eukaryota</taxon>
        <taxon>Sar</taxon>
        <taxon>Alveolata</taxon>
        <taxon>Dinophyceae</taxon>
        <taxon>Suessiales</taxon>
        <taxon>Symbiodiniaceae</taxon>
        <taxon>Cladocopium</taxon>
    </lineage>
</organism>
<keyword evidence="1" id="KW-1133">Transmembrane helix</keyword>
<protein>
    <submittedName>
        <fullName evidence="4">Radial spoke head 1-like</fullName>
    </submittedName>
</protein>
<evidence type="ECO:0000313" key="4">
    <source>
        <dbReference type="EMBL" id="CAL4781845.1"/>
    </source>
</evidence>
<sequence>MVVYDSAHGAQLVTSVPKLWPRCILVCVFTMIFMNVSTFRKEMNKQIDSISQSVTEMYRMYRGYENSVRTWLGGENFLGVTFINFDGAHASDLENVADVNFVVPELGLRLTGKSVVDDLLPQDEKLKQQLLKYTA</sequence>
<comment type="caution">
    <text evidence="2">The sequence shown here is derived from an EMBL/GenBank/DDBJ whole genome shotgun (WGS) entry which is preliminary data.</text>
</comment>
<feature type="transmembrane region" description="Helical" evidence="1">
    <location>
        <begin position="19"/>
        <end position="36"/>
    </location>
</feature>
<evidence type="ECO:0000313" key="5">
    <source>
        <dbReference type="Proteomes" id="UP001152797"/>
    </source>
</evidence>
<feature type="non-terminal residue" evidence="2">
    <location>
        <position position="1"/>
    </location>
</feature>
<proteinExistence type="predicted"/>
<dbReference type="EMBL" id="CAMXCT020001965">
    <property type="protein sequence ID" value="CAL1147908.1"/>
    <property type="molecule type" value="Genomic_DNA"/>
</dbReference>
<reference evidence="3" key="2">
    <citation type="submission" date="2024-04" db="EMBL/GenBank/DDBJ databases">
        <authorList>
            <person name="Chen Y."/>
            <person name="Shah S."/>
            <person name="Dougan E. K."/>
            <person name="Thang M."/>
            <person name="Chan C."/>
        </authorList>
    </citation>
    <scope>NUCLEOTIDE SEQUENCE [LARGE SCALE GENOMIC DNA]</scope>
</reference>
<keyword evidence="5" id="KW-1185">Reference proteome</keyword>
<reference evidence="2" key="1">
    <citation type="submission" date="2022-10" db="EMBL/GenBank/DDBJ databases">
        <authorList>
            <person name="Chen Y."/>
            <person name="Dougan E. K."/>
            <person name="Chan C."/>
            <person name="Rhodes N."/>
            <person name="Thang M."/>
        </authorList>
    </citation>
    <scope>NUCLEOTIDE SEQUENCE</scope>
</reference>
<evidence type="ECO:0000313" key="3">
    <source>
        <dbReference type="EMBL" id="CAL1147908.1"/>
    </source>
</evidence>
<name>A0A9P1FZN0_9DINO</name>
<evidence type="ECO:0000256" key="1">
    <source>
        <dbReference type="SAM" id="Phobius"/>
    </source>
</evidence>
<dbReference type="Proteomes" id="UP001152797">
    <property type="component" value="Unassembled WGS sequence"/>
</dbReference>
<keyword evidence="1" id="KW-0472">Membrane</keyword>
<dbReference type="OrthoDB" id="10416497at2759"/>
<dbReference type="AlphaFoldDB" id="A0A9P1FZN0"/>
<evidence type="ECO:0000313" key="2">
    <source>
        <dbReference type="EMBL" id="CAI3994533.1"/>
    </source>
</evidence>
<keyword evidence="1" id="KW-0812">Transmembrane</keyword>
<dbReference type="EMBL" id="CAMXCT010001965">
    <property type="protein sequence ID" value="CAI3994533.1"/>
    <property type="molecule type" value="Genomic_DNA"/>
</dbReference>
<dbReference type="EMBL" id="CAMXCT030001965">
    <property type="protein sequence ID" value="CAL4781845.1"/>
    <property type="molecule type" value="Genomic_DNA"/>
</dbReference>
<gene>
    <name evidence="2" type="ORF">C1SCF055_LOCUS21178</name>
</gene>
<accession>A0A9P1FZN0</accession>